<feature type="domain" description="HTH lacI-type" evidence="5">
    <location>
        <begin position="2"/>
        <end position="56"/>
    </location>
</feature>
<dbReference type="CDD" id="cd01392">
    <property type="entry name" value="HTH_LacI"/>
    <property type="match status" value="1"/>
</dbReference>
<keyword evidence="4" id="KW-0804">Transcription</keyword>
<keyword evidence="7" id="KW-1185">Reference proteome</keyword>
<dbReference type="PANTHER" id="PTHR30146">
    <property type="entry name" value="LACI-RELATED TRANSCRIPTIONAL REPRESSOR"/>
    <property type="match status" value="1"/>
</dbReference>
<dbReference type="Gene3D" id="1.10.260.40">
    <property type="entry name" value="lambda repressor-like DNA-binding domains"/>
    <property type="match status" value="1"/>
</dbReference>
<keyword evidence="2" id="KW-0805">Transcription regulation</keyword>
<protein>
    <submittedName>
        <fullName evidence="6">HTH-type transcriptional regulator DegA</fullName>
    </submittedName>
</protein>
<keyword evidence="3" id="KW-0238">DNA-binding</keyword>
<gene>
    <name evidence="6" type="primary">degA_2</name>
    <name evidence="6" type="ORF">CLCHR_27030</name>
</gene>
<reference evidence="6 7" key="1">
    <citation type="submission" date="2017-03" db="EMBL/GenBank/DDBJ databases">
        <title>Genome sequence of Clostridium chromiireducens DSM 23318.</title>
        <authorList>
            <person name="Poehlein A."/>
            <person name="Daniel R."/>
        </authorList>
    </citation>
    <scope>NUCLEOTIDE SEQUENCE [LARGE SCALE GENOMIC DNA]</scope>
    <source>
        <strain evidence="6 7">DSM 23318</strain>
    </source>
</reference>
<dbReference type="EMBL" id="MZGT01000034">
    <property type="protein sequence ID" value="OPJ61035.1"/>
    <property type="molecule type" value="Genomic_DNA"/>
</dbReference>
<dbReference type="InterPro" id="IPR028082">
    <property type="entry name" value="Peripla_BP_I"/>
</dbReference>
<dbReference type="PRINTS" id="PR00036">
    <property type="entry name" value="HTHLACI"/>
</dbReference>
<proteinExistence type="predicted"/>
<dbReference type="Gene3D" id="3.40.50.2300">
    <property type="match status" value="2"/>
</dbReference>
<dbReference type="OrthoDB" id="369222at2"/>
<evidence type="ECO:0000313" key="7">
    <source>
        <dbReference type="Proteomes" id="UP000191056"/>
    </source>
</evidence>
<evidence type="ECO:0000256" key="1">
    <source>
        <dbReference type="ARBA" id="ARBA00022491"/>
    </source>
</evidence>
<dbReference type="AlphaFoldDB" id="A0A1V4IMN4"/>
<name>A0A1V4IMN4_9CLOT</name>
<dbReference type="GO" id="GO:0003700">
    <property type="term" value="F:DNA-binding transcription factor activity"/>
    <property type="evidence" value="ECO:0007669"/>
    <property type="project" value="TreeGrafter"/>
</dbReference>
<dbReference type="InterPro" id="IPR000843">
    <property type="entry name" value="HTH_LacI"/>
</dbReference>
<evidence type="ECO:0000256" key="2">
    <source>
        <dbReference type="ARBA" id="ARBA00023015"/>
    </source>
</evidence>
<sequence length="326" mass="36112">MPNIKDVANRAGVSVTTVSRIMNNRGYISESTRKKVYDAMEELNYHPNEMAKSLYTKKSNLIGLILPDVSIPFYAEEAKHIEEALYMNGYKLLLCNASNNCIREKEYIAMLQRNQVDGIIIGSHTLKLEEYTKLKLPIVALDRFLGKDIPVISADHAQGGSLAANEFIRLGCKNVIQFIGNTQVATPANEKNSTFSEIMKNNNINCVNIEFPVNFFSFENYLPFIKTALDANPNVDGIFAVDTIAFAVIKELSFRNLKVPSDVKIIGYDGIAIGSIIAPILTTIKQPIRDIANSAVSTLLYLINNDSTIVPSDIKLPVMLSQGQTT</sequence>
<keyword evidence="1" id="KW-0678">Repressor</keyword>
<comment type="caution">
    <text evidence="6">The sequence shown here is derived from an EMBL/GenBank/DDBJ whole genome shotgun (WGS) entry which is preliminary data.</text>
</comment>
<dbReference type="PROSITE" id="PS50932">
    <property type="entry name" value="HTH_LACI_2"/>
    <property type="match status" value="1"/>
</dbReference>
<dbReference type="SUPFAM" id="SSF47413">
    <property type="entry name" value="lambda repressor-like DNA-binding domains"/>
    <property type="match status" value="1"/>
</dbReference>
<dbReference type="CDD" id="cd06291">
    <property type="entry name" value="PBP1_Qymf-like"/>
    <property type="match status" value="1"/>
</dbReference>
<dbReference type="InterPro" id="IPR046335">
    <property type="entry name" value="LacI/GalR-like_sensor"/>
</dbReference>
<dbReference type="Pfam" id="PF00356">
    <property type="entry name" value="LacI"/>
    <property type="match status" value="1"/>
</dbReference>
<evidence type="ECO:0000256" key="4">
    <source>
        <dbReference type="ARBA" id="ARBA00023163"/>
    </source>
</evidence>
<dbReference type="InterPro" id="IPR010982">
    <property type="entry name" value="Lambda_DNA-bd_dom_sf"/>
</dbReference>
<evidence type="ECO:0000259" key="5">
    <source>
        <dbReference type="PROSITE" id="PS50932"/>
    </source>
</evidence>
<dbReference type="RefSeq" id="WP_079440342.1">
    <property type="nucleotide sequence ID" value="NZ_MZGT01000034.1"/>
</dbReference>
<dbReference type="STRING" id="225345.CLCHR_27030"/>
<organism evidence="6 7">
    <name type="scientific">Clostridium chromiireducens</name>
    <dbReference type="NCBI Taxonomy" id="225345"/>
    <lineage>
        <taxon>Bacteria</taxon>
        <taxon>Bacillati</taxon>
        <taxon>Bacillota</taxon>
        <taxon>Clostridia</taxon>
        <taxon>Eubacteriales</taxon>
        <taxon>Clostridiaceae</taxon>
        <taxon>Clostridium</taxon>
    </lineage>
</organism>
<evidence type="ECO:0000256" key="3">
    <source>
        <dbReference type="ARBA" id="ARBA00023125"/>
    </source>
</evidence>
<accession>A0A1V4IMN4</accession>
<dbReference type="PROSITE" id="PS00356">
    <property type="entry name" value="HTH_LACI_1"/>
    <property type="match status" value="1"/>
</dbReference>
<evidence type="ECO:0000313" key="6">
    <source>
        <dbReference type="EMBL" id="OPJ61035.1"/>
    </source>
</evidence>
<dbReference type="Proteomes" id="UP000191056">
    <property type="component" value="Unassembled WGS sequence"/>
</dbReference>
<dbReference type="SMART" id="SM00354">
    <property type="entry name" value="HTH_LACI"/>
    <property type="match status" value="1"/>
</dbReference>
<dbReference type="Pfam" id="PF13377">
    <property type="entry name" value="Peripla_BP_3"/>
    <property type="match status" value="1"/>
</dbReference>
<dbReference type="SUPFAM" id="SSF53822">
    <property type="entry name" value="Periplasmic binding protein-like I"/>
    <property type="match status" value="1"/>
</dbReference>
<dbReference type="GO" id="GO:0000976">
    <property type="term" value="F:transcription cis-regulatory region binding"/>
    <property type="evidence" value="ECO:0007669"/>
    <property type="project" value="TreeGrafter"/>
</dbReference>
<dbReference type="PANTHER" id="PTHR30146:SF95">
    <property type="entry name" value="RIBOSE OPERON REPRESSOR"/>
    <property type="match status" value="1"/>
</dbReference>